<evidence type="ECO:0000256" key="6">
    <source>
        <dbReference type="ARBA" id="ARBA00022989"/>
    </source>
</evidence>
<keyword evidence="4" id="KW-1003">Cell membrane</keyword>
<evidence type="ECO:0000256" key="1">
    <source>
        <dbReference type="ARBA" id="ARBA00004651"/>
    </source>
</evidence>
<feature type="transmembrane region" description="Helical" evidence="8">
    <location>
        <begin position="275"/>
        <end position="299"/>
    </location>
</feature>
<keyword evidence="6 8" id="KW-1133">Transmembrane helix</keyword>
<sequence>MRNLWTLTRADLRQRLRDRSVLIFALVVPLALISVLNLVFGGVEDLELEPVTVAASTPADDMLGEVLLTTYGQMDGMDVTVEQVGAREARGMVDDGEAHLAVVVPGGISADLEAGRDATVEMVEGDDAGVEVDVLQSVTRSVLDQYRAGVVAAAAGGELGLTQAELGSISEQVAAATSTMTVVEGEAPDQQLDTGAALVAGQAGLFLLFTVGFGVLGMLTERKQGTLARLWSTPVRPGLVVLSKALVSLLLGVVATGVLLGVGALLFGADFGSPLVVAVLVLCVVIAATSLMFIIVRLARTEEQANIVQSILAIGLGTAGGSFFPISASGALGTVLDLNPVAAFTRGLGISHGGGGLGDVGGPILVMLGFAVVCLLLSRVVPDRGGVL</sequence>
<feature type="transmembrane region" description="Helical" evidence="8">
    <location>
        <begin position="196"/>
        <end position="219"/>
    </location>
</feature>
<accession>A0ABW2QA26</accession>
<reference evidence="11" key="1">
    <citation type="journal article" date="2019" name="Int. J. Syst. Evol. Microbiol.">
        <title>The Global Catalogue of Microorganisms (GCM) 10K type strain sequencing project: providing services to taxonomists for standard genome sequencing and annotation.</title>
        <authorList>
            <consortium name="The Broad Institute Genomics Platform"/>
            <consortium name="The Broad Institute Genome Sequencing Center for Infectious Disease"/>
            <person name="Wu L."/>
            <person name="Ma J."/>
        </authorList>
    </citation>
    <scope>NUCLEOTIDE SEQUENCE [LARGE SCALE GENOMIC DNA]</scope>
    <source>
        <strain evidence="11">JCM 1490</strain>
    </source>
</reference>
<evidence type="ECO:0000259" key="9">
    <source>
        <dbReference type="PROSITE" id="PS51012"/>
    </source>
</evidence>
<feature type="domain" description="ABC transmembrane type-2" evidence="9">
    <location>
        <begin position="159"/>
        <end position="385"/>
    </location>
</feature>
<evidence type="ECO:0000256" key="3">
    <source>
        <dbReference type="ARBA" id="ARBA00022448"/>
    </source>
</evidence>
<keyword evidence="5 8" id="KW-0812">Transmembrane</keyword>
<evidence type="ECO:0000256" key="7">
    <source>
        <dbReference type="ARBA" id="ARBA00023136"/>
    </source>
</evidence>
<dbReference type="InterPro" id="IPR051449">
    <property type="entry name" value="ABC-2_transporter_component"/>
</dbReference>
<keyword evidence="3" id="KW-0813">Transport</keyword>
<evidence type="ECO:0000313" key="11">
    <source>
        <dbReference type="Proteomes" id="UP001596455"/>
    </source>
</evidence>
<evidence type="ECO:0000256" key="2">
    <source>
        <dbReference type="ARBA" id="ARBA00007783"/>
    </source>
</evidence>
<dbReference type="PROSITE" id="PS51012">
    <property type="entry name" value="ABC_TM2"/>
    <property type="match status" value="1"/>
</dbReference>
<comment type="caution">
    <text evidence="10">The sequence shown here is derived from an EMBL/GenBank/DDBJ whole genome shotgun (WGS) entry which is preliminary data.</text>
</comment>
<dbReference type="Proteomes" id="UP001596455">
    <property type="component" value="Unassembled WGS sequence"/>
</dbReference>
<feature type="transmembrane region" description="Helical" evidence="8">
    <location>
        <begin position="356"/>
        <end position="378"/>
    </location>
</feature>
<dbReference type="InterPro" id="IPR047817">
    <property type="entry name" value="ABC2_TM_bact-type"/>
</dbReference>
<dbReference type="PANTHER" id="PTHR30294:SF29">
    <property type="entry name" value="MULTIDRUG ABC TRANSPORTER PERMEASE YBHS-RELATED"/>
    <property type="match status" value="1"/>
</dbReference>
<proteinExistence type="inferred from homology"/>
<comment type="similarity">
    <text evidence="2">Belongs to the ABC-2 integral membrane protein family.</text>
</comment>
<dbReference type="InterPro" id="IPR013525">
    <property type="entry name" value="ABC2_TM"/>
</dbReference>
<dbReference type="EMBL" id="JBHTCQ010000002">
    <property type="protein sequence ID" value="MFC7405899.1"/>
    <property type="molecule type" value="Genomic_DNA"/>
</dbReference>
<protein>
    <submittedName>
        <fullName evidence="10">ABC transporter permease</fullName>
    </submittedName>
</protein>
<evidence type="ECO:0000256" key="5">
    <source>
        <dbReference type="ARBA" id="ARBA00022692"/>
    </source>
</evidence>
<evidence type="ECO:0000256" key="4">
    <source>
        <dbReference type="ARBA" id="ARBA00022475"/>
    </source>
</evidence>
<keyword evidence="7 8" id="KW-0472">Membrane</keyword>
<dbReference type="PANTHER" id="PTHR30294">
    <property type="entry name" value="MEMBRANE COMPONENT OF ABC TRANSPORTER YHHJ-RELATED"/>
    <property type="match status" value="1"/>
</dbReference>
<name>A0ABW2QA26_9MICO</name>
<dbReference type="RefSeq" id="WP_382394754.1">
    <property type="nucleotide sequence ID" value="NZ_JBHTCQ010000002.1"/>
</dbReference>
<feature type="transmembrane region" description="Helical" evidence="8">
    <location>
        <begin position="239"/>
        <end position="269"/>
    </location>
</feature>
<evidence type="ECO:0000256" key="8">
    <source>
        <dbReference type="SAM" id="Phobius"/>
    </source>
</evidence>
<feature type="transmembrane region" description="Helical" evidence="8">
    <location>
        <begin position="311"/>
        <end position="336"/>
    </location>
</feature>
<dbReference type="Pfam" id="PF12698">
    <property type="entry name" value="ABC2_membrane_3"/>
    <property type="match status" value="1"/>
</dbReference>
<evidence type="ECO:0000313" key="10">
    <source>
        <dbReference type="EMBL" id="MFC7405899.1"/>
    </source>
</evidence>
<organism evidence="10 11">
    <name type="scientific">Georgenia alba</name>
    <dbReference type="NCBI Taxonomy" id="2233858"/>
    <lineage>
        <taxon>Bacteria</taxon>
        <taxon>Bacillati</taxon>
        <taxon>Actinomycetota</taxon>
        <taxon>Actinomycetes</taxon>
        <taxon>Micrococcales</taxon>
        <taxon>Bogoriellaceae</taxon>
        <taxon>Georgenia</taxon>
    </lineage>
</organism>
<feature type="transmembrane region" description="Helical" evidence="8">
    <location>
        <begin position="21"/>
        <end position="40"/>
    </location>
</feature>
<gene>
    <name evidence="10" type="ORF">ACFQQL_12315</name>
</gene>
<comment type="subcellular location">
    <subcellularLocation>
        <location evidence="1">Cell membrane</location>
        <topology evidence="1">Multi-pass membrane protein</topology>
    </subcellularLocation>
</comment>
<keyword evidence="11" id="KW-1185">Reference proteome</keyword>